<sequence>MNASSPNDPGPNDPFSVGGDTNDTDVLARFRQDVPAMSAQARFQGRQRLEAAMSGQGGRPLRRPRTRRVLASAGVALALAGGVIGYQIAGPAGADTSAQAAEVLNDAAVTAAATAHTVVGLKPRPDQYIYLDVLHTTSGMNDRTQSWTSADGTRQGLVRTSGFMGDHSSPIDPYKSGDSLRDAPYLVLAKLPTDPDALLRILYADPAVLGDQQHNGTKADVALWGLLRDLVENVPAAQEAALFKVAAKVPHISYSDNATDAAGRPGVAVGLPDPRLGTIQFVFDRSSHAFLGERILSPGSTTQVEFNDTVQRTAVVDKPGQLPNP</sequence>
<gene>
    <name evidence="3" type="ORF">GCM10009760_28830</name>
</gene>
<feature type="transmembrane region" description="Helical" evidence="2">
    <location>
        <begin position="69"/>
        <end position="89"/>
    </location>
</feature>
<evidence type="ECO:0000256" key="1">
    <source>
        <dbReference type="SAM" id="MobiDB-lite"/>
    </source>
</evidence>
<keyword evidence="2" id="KW-0812">Transmembrane</keyword>
<dbReference type="NCBIfam" id="NF038083">
    <property type="entry name" value="CU044_5270_fam"/>
    <property type="match status" value="1"/>
</dbReference>
<keyword evidence="4" id="KW-1185">Reference proteome</keyword>
<dbReference type="InterPro" id="IPR047789">
    <property type="entry name" value="CU044_5270-like"/>
</dbReference>
<reference evidence="3 4" key="1">
    <citation type="journal article" date="2019" name="Int. J. Syst. Evol. Microbiol.">
        <title>The Global Catalogue of Microorganisms (GCM) 10K type strain sequencing project: providing services to taxonomists for standard genome sequencing and annotation.</title>
        <authorList>
            <consortium name="The Broad Institute Genomics Platform"/>
            <consortium name="The Broad Institute Genome Sequencing Center for Infectious Disease"/>
            <person name="Wu L."/>
            <person name="Ma J."/>
        </authorList>
    </citation>
    <scope>NUCLEOTIDE SEQUENCE [LARGE SCALE GENOMIC DNA]</scope>
    <source>
        <strain evidence="3 4">JCM 14560</strain>
    </source>
</reference>
<protein>
    <submittedName>
        <fullName evidence="3">CU044_5270 family protein</fullName>
    </submittedName>
</protein>
<organism evidence="3 4">
    <name type="scientific">Kitasatospora kazusensis</name>
    <dbReference type="NCBI Taxonomy" id="407974"/>
    <lineage>
        <taxon>Bacteria</taxon>
        <taxon>Bacillati</taxon>
        <taxon>Actinomycetota</taxon>
        <taxon>Actinomycetes</taxon>
        <taxon>Kitasatosporales</taxon>
        <taxon>Streptomycetaceae</taxon>
        <taxon>Kitasatospora</taxon>
    </lineage>
</organism>
<evidence type="ECO:0000313" key="4">
    <source>
        <dbReference type="Proteomes" id="UP001422759"/>
    </source>
</evidence>
<proteinExistence type="predicted"/>
<accession>A0ABN2ZJ14</accession>
<dbReference type="RefSeq" id="WP_344464756.1">
    <property type="nucleotide sequence ID" value="NZ_BAAANT010000013.1"/>
</dbReference>
<comment type="caution">
    <text evidence="3">The sequence shown here is derived from an EMBL/GenBank/DDBJ whole genome shotgun (WGS) entry which is preliminary data.</text>
</comment>
<evidence type="ECO:0000256" key="2">
    <source>
        <dbReference type="SAM" id="Phobius"/>
    </source>
</evidence>
<dbReference type="Proteomes" id="UP001422759">
    <property type="component" value="Unassembled WGS sequence"/>
</dbReference>
<keyword evidence="2" id="KW-0472">Membrane</keyword>
<dbReference type="EMBL" id="BAAANT010000013">
    <property type="protein sequence ID" value="GAA2143010.1"/>
    <property type="molecule type" value="Genomic_DNA"/>
</dbReference>
<name>A0ABN2ZJ14_9ACTN</name>
<keyword evidence="2" id="KW-1133">Transmembrane helix</keyword>
<feature type="region of interest" description="Disordered" evidence="1">
    <location>
        <begin position="1"/>
        <end position="23"/>
    </location>
</feature>
<evidence type="ECO:0000313" key="3">
    <source>
        <dbReference type="EMBL" id="GAA2143010.1"/>
    </source>
</evidence>